<dbReference type="InterPro" id="IPR029046">
    <property type="entry name" value="LolA/LolB/LppX"/>
</dbReference>
<name>A0A378VLB9_NEILA</name>
<gene>
    <name evidence="3" type="ORF">NCTC10616_01255</name>
</gene>
<evidence type="ECO:0000256" key="2">
    <source>
        <dbReference type="SAM" id="SignalP"/>
    </source>
</evidence>
<dbReference type="InterPro" id="IPR004564">
    <property type="entry name" value="OM_lipoprot_carrier_LolA-like"/>
</dbReference>
<sequence length="197" mass="22067">MKKHLLAALLAATALSASAFSTAELARILQKPDNIQGSFIQYRHLKSLSKPMAATGKFVLMPKRGLLWQMQKPFAATLRVRSDGISQWNGKGWIMPDTGKFSGQSRQIKLFLDLIGGDTQGLEKQFDLKLEGSAQKWTLQLTPKTLLMKQIFNHIDISGDNVVRRIELHEKQGDKTDMRFDSITVGNPPDKFAEQSL</sequence>
<dbReference type="AlphaFoldDB" id="A0A378VLB9"/>
<evidence type="ECO:0000313" key="4">
    <source>
        <dbReference type="Proteomes" id="UP000254193"/>
    </source>
</evidence>
<keyword evidence="4" id="KW-1185">Reference proteome</keyword>
<keyword evidence="3" id="KW-0449">Lipoprotein</keyword>
<proteinExistence type="predicted"/>
<organism evidence="3 4">
    <name type="scientific">Neisseria lactamica</name>
    <dbReference type="NCBI Taxonomy" id="486"/>
    <lineage>
        <taxon>Bacteria</taxon>
        <taxon>Pseudomonadati</taxon>
        <taxon>Pseudomonadota</taxon>
        <taxon>Betaproteobacteria</taxon>
        <taxon>Neisseriales</taxon>
        <taxon>Neisseriaceae</taxon>
        <taxon>Neisseria</taxon>
    </lineage>
</organism>
<evidence type="ECO:0000313" key="3">
    <source>
        <dbReference type="EMBL" id="SUA17574.1"/>
    </source>
</evidence>
<accession>A0A378VLB9</accession>
<keyword evidence="1 2" id="KW-0732">Signal</keyword>
<dbReference type="RefSeq" id="WP_013448574.1">
    <property type="nucleotide sequence ID" value="NZ_QQCO01000012.1"/>
</dbReference>
<feature type="chain" id="PRO_5016631905" evidence="2">
    <location>
        <begin position="20"/>
        <end position="197"/>
    </location>
</feature>
<feature type="signal peptide" evidence="2">
    <location>
        <begin position="1"/>
        <end position="19"/>
    </location>
</feature>
<evidence type="ECO:0000256" key="1">
    <source>
        <dbReference type="ARBA" id="ARBA00022729"/>
    </source>
</evidence>
<dbReference type="EMBL" id="UGRO01000002">
    <property type="protein sequence ID" value="SUA17574.1"/>
    <property type="molecule type" value="Genomic_DNA"/>
</dbReference>
<dbReference type="Proteomes" id="UP000254193">
    <property type="component" value="Unassembled WGS sequence"/>
</dbReference>
<dbReference type="SUPFAM" id="SSF89392">
    <property type="entry name" value="Prokaryotic lipoproteins and lipoprotein localization factors"/>
    <property type="match status" value="1"/>
</dbReference>
<protein>
    <submittedName>
        <fullName evidence="3">Lipoprotein chaperone</fullName>
    </submittedName>
</protein>
<dbReference type="CDD" id="cd16325">
    <property type="entry name" value="LolA"/>
    <property type="match status" value="1"/>
</dbReference>
<dbReference type="Gene3D" id="2.50.20.10">
    <property type="entry name" value="Lipoprotein localisation LolA/LolB/LppX"/>
    <property type="match status" value="1"/>
</dbReference>
<reference evidence="3 4" key="1">
    <citation type="submission" date="2018-06" db="EMBL/GenBank/DDBJ databases">
        <authorList>
            <consortium name="Pathogen Informatics"/>
            <person name="Doyle S."/>
        </authorList>
    </citation>
    <scope>NUCLEOTIDE SEQUENCE [LARGE SCALE GENOMIC DNA]</scope>
    <source>
        <strain evidence="3 4">NCTC10616</strain>
    </source>
</reference>
<dbReference type="Pfam" id="PF19574">
    <property type="entry name" value="LolA_3"/>
    <property type="match status" value="1"/>
</dbReference>